<dbReference type="HAMAP" id="MF_01477">
    <property type="entry name" value="Iojap_RsfS"/>
    <property type="match status" value="1"/>
</dbReference>
<dbReference type="SUPFAM" id="SSF81301">
    <property type="entry name" value="Nucleotidyltransferase"/>
    <property type="match status" value="1"/>
</dbReference>
<sequence>MDSTELKSTCIDTLEDLKAQDLLALDIKGISDFADWLIIATALSSRNAKAISNKVIEFLKDKDQHIINVEGQDESEWVLIDCGDVVINVMQKQTREYYDLESLWGETTLISA</sequence>
<protein>
    <recommendedName>
        <fullName evidence="3">Ribosomal silencing factor RsfS</fullName>
    </recommendedName>
</protein>
<dbReference type="AlphaFoldDB" id="A0A382Y3Z5"/>
<dbReference type="GO" id="GO:0043023">
    <property type="term" value="F:ribosomal large subunit binding"/>
    <property type="evidence" value="ECO:0007669"/>
    <property type="project" value="TreeGrafter"/>
</dbReference>
<dbReference type="NCBIfam" id="TIGR00090">
    <property type="entry name" value="rsfS_iojap_ybeB"/>
    <property type="match status" value="1"/>
</dbReference>
<dbReference type="EMBL" id="UINC01172613">
    <property type="protein sequence ID" value="SVD77769.1"/>
    <property type="molecule type" value="Genomic_DNA"/>
</dbReference>
<dbReference type="PANTHER" id="PTHR21043:SF0">
    <property type="entry name" value="MITOCHONDRIAL ASSEMBLY OF RIBOSOMAL LARGE SUBUNIT PROTEIN 1"/>
    <property type="match status" value="1"/>
</dbReference>
<accession>A0A382Y3Z5</accession>
<dbReference type="InterPro" id="IPR004394">
    <property type="entry name" value="Iojap/RsfS/C7orf30"/>
</dbReference>
<dbReference type="GO" id="GO:0017148">
    <property type="term" value="P:negative regulation of translation"/>
    <property type="evidence" value="ECO:0007669"/>
    <property type="project" value="TreeGrafter"/>
</dbReference>
<proteinExistence type="inferred from homology"/>
<dbReference type="InterPro" id="IPR043519">
    <property type="entry name" value="NT_sf"/>
</dbReference>
<dbReference type="Gene3D" id="3.30.460.10">
    <property type="entry name" value="Beta Polymerase, domain 2"/>
    <property type="match status" value="1"/>
</dbReference>
<dbReference type="GO" id="GO:0090071">
    <property type="term" value="P:negative regulation of ribosome biogenesis"/>
    <property type="evidence" value="ECO:0007669"/>
    <property type="project" value="TreeGrafter"/>
</dbReference>
<evidence type="ECO:0008006" key="3">
    <source>
        <dbReference type="Google" id="ProtNLM"/>
    </source>
</evidence>
<reference evidence="2" key="1">
    <citation type="submission" date="2018-05" db="EMBL/GenBank/DDBJ databases">
        <authorList>
            <person name="Lanie J.A."/>
            <person name="Ng W.-L."/>
            <person name="Kazmierczak K.M."/>
            <person name="Andrzejewski T.M."/>
            <person name="Davidsen T.M."/>
            <person name="Wayne K.J."/>
            <person name="Tettelin H."/>
            <person name="Glass J.I."/>
            <person name="Rusch D."/>
            <person name="Podicherti R."/>
            <person name="Tsui H.-C.T."/>
            <person name="Winkler M.E."/>
        </authorList>
    </citation>
    <scope>NUCLEOTIDE SEQUENCE</scope>
</reference>
<evidence type="ECO:0000256" key="1">
    <source>
        <dbReference type="ARBA" id="ARBA00010574"/>
    </source>
</evidence>
<gene>
    <name evidence="2" type="ORF">METZ01_LOCUS430623</name>
</gene>
<comment type="similarity">
    <text evidence="1">Belongs to the Iojap/RsfS family.</text>
</comment>
<dbReference type="PANTHER" id="PTHR21043">
    <property type="entry name" value="IOJAP SUPERFAMILY ORTHOLOG"/>
    <property type="match status" value="1"/>
</dbReference>
<evidence type="ECO:0000313" key="2">
    <source>
        <dbReference type="EMBL" id="SVD77769.1"/>
    </source>
</evidence>
<dbReference type="Pfam" id="PF02410">
    <property type="entry name" value="RsfS"/>
    <property type="match status" value="1"/>
</dbReference>
<organism evidence="2">
    <name type="scientific">marine metagenome</name>
    <dbReference type="NCBI Taxonomy" id="408172"/>
    <lineage>
        <taxon>unclassified sequences</taxon>
        <taxon>metagenomes</taxon>
        <taxon>ecological metagenomes</taxon>
    </lineage>
</organism>
<name>A0A382Y3Z5_9ZZZZ</name>